<keyword evidence="8" id="KW-1185">Reference proteome</keyword>
<evidence type="ECO:0000256" key="1">
    <source>
        <dbReference type="ARBA" id="ARBA00001946"/>
    </source>
</evidence>
<dbReference type="InterPro" id="IPR008949">
    <property type="entry name" value="Isoprenoid_synthase_dom_sf"/>
</dbReference>
<proteinExistence type="inferred from homology"/>
<dbReference type="STRING" id="1561.NPD11_2758"/>
<dbReference type="InterPro" id="IPR000092">
    <property type="entry name" value="Polyprenyl_synt"/>
</dbReference>
<dbReference type="Pfam" id="PF00348">
    <property type="entry name" value="polyprenyl_synt"/>
    <property type="match status" value="1"/>
</dbReference>
<dbReference type="HOGENOM" id="CLU_014015_2_0_9"/>
<evidence type="ECO:0000256" key="3">
    <source>
        <dbReference type="ARBA" id="ARBA00022679"/>
    </source>
</evidence>
<dbReference type="AlphaFoldDB" id="A0A0A7FVQ1"/>
<dbReference type="CDD" id="cd00685">
    <property type="entry name" value="Trans_IPPS_HT"/>
    <property type="match status" value="1"/>
</dbReference>
<dbReference type="SUPFAM" id="SSF48576">
    <property type="entry name" value="Terpenoid synthases"/>
    <property type="match status" value="1"/>
</dbReference>
<dbReference type="GO" id="GO:0008299">
    <property type="term" value="P:isoprenoid biosynthetic process"/>
    <property type="evidence" value="ECO:0007669"/>
    <property type="project" value="InterPro"/>
</dbReference>
<reference evidence="7 8" key="1">
    <citation type="journal article" date="2015" name="Infect. Genet. Evol.">
        <title>Genomic sequences of six botulinum neurotoxin-producing strains representing three clostridial species illustrate the mobility and diversity of botulinum neurotoxin genes.</title>
        <authorList>
            <person name="Smith T.J."/>
            <person name="Hill K.K."/>
            <person name="Xie G."/>
            <person name="Foley B.T."/>
            <person name="Williamson C.H."/>
            <person name="Foster J.T."/>
            <person name="Johnson S.L."/>
            <person name="Chertkov O."/>
            <person name="Teshima H."/>
            <person name="Gibbons H.S."/>
            <person name="Johnsky L.A."/>
            <person name="Karavis M.A."/>
            <person name="Smith L.A."/>
        </authorList>
    </citation>
    <scope>NUCLEOTIDE SEQUENCE [LARGE SCALE GENOMIC DNA]</scope>
    <source>
        <strain evidence="7">Sullivan</strain>
    </source>
</reference>
<dbReference type="SFLD" id="SFLDS00005">
    <property type="entry name" value="Isoprenoid_Synthase_Type_I"/>
    <property type="match status" value="1"/>
</dbReference>
<dbReference type="eggNOG" id="COG0142">
    <property type="taxonomic scope" value="Bacteria"/>
</dbReference>
<keyword evidence="5" id="KW-0460">Magnesium</keyword>
<dbReference type="RefSeq" id="WP_039310967.1">
    <property type="nucleotide sequence ID" value="NZ_CP006905.1"/>
</dbReference>
<evidence type="ECO:0000313" key="8">
    <source>
        <dbReference type="Proteomes" id="UP000030635"/>
    </source>
</evidence>
<evidence type="ECO:0000313" key="7">
    <source>
        <dbReference type="EMBL" id="AIY83692.1"/>
    </source>
</evidence>
<accession>A0A0A7FVQ1</accession>
<gene>
    <name evidence="7" type="ORF">U729_222</name>
</gene>
<keyword evidence="3 6" id="KW-0808">Transferase</keyword>
<organism evidence="7 8">
    <name type="scientific">Clostridium baratii str. Sullivan</name>
    <dbReference type="NCBI Taxonomy" id="1415775"/>
    <lineage>
        <taxon>Bacteria</taxon>
        <taxon>Bacillati</taxon>
        <taxon>Bacillota</taxon>
        <taxon>Clostridia</taxon>
        <taxon>Eubacteriales</taxon>
        <taxon>Clostridiaceae</taxon>
        <taxon>Clostridium</taxon>
    </lineage>
</organism>
<dbReference type="PROSITE" id="PS00723">
    <property type="entry name" value="POLYPRENYL_SYNTHASE_1"/>
    <property type="match status" value="1"/>
</dbReference>
<protein>
    <submittedName>
        <fullName evidence="7">Polyprenyl synthetase family protein</fullName>
    </submittedName>
</protein>
<dbReference type="PANTHER" id="PTHR12001:SF69">
    <property type="entry name" value="ALL TRANS-POLYPRENYL-DIPHOSPHATE SYNTHASE PDSS1"/>
    <property type="match status" value="1"/>
</dbReference>
<dbReference type="GO" id="GO:0046872">
    <property type="term" value="F:metal ion binding"/>
    <property type="evidence" value="ECO:0007669"/>
    <property type="project" value="UniProtKB-KW"/>
</dbReference>
<keyword evidence="4" id="KW-0479">Metal-binding</keyword>
<dbReference type="Proteomes" id="UP000030635">
    <property type="component" value="Chromosome"/>
</dbReference>
<dbReference type="InterPro" id="IPR033749">
    <property type="entry name" value="Polyprenyl_synt_CS"/>
</dbReference>
<evidence type="ECO:0000256" key="6">
    <source>
        <dbReference type="RuleBase" id="RU004466"/>
    </source>
</evidence>
<dbReference type="EMBL" id="CP006905">
    <property type="protein sequence ID" value="AIY83692.1"/>
    <property type="molecule type" value="Genomic_DNA"/>
</dbReference>
<comment type="similarity">
    <text evidence="2 6">Belongs to the FPP/GGPP synthase family.</text>
</comment>
<dbReference type="Gene3D" id="1.10.600.10">
    <property type="entry name" value="Farnesyl Diphosphate Synthase"/>
    <property type="match status" value="1"/>
</dbReference>
<dbReference type="GO" id="GO:0004659">
    <property type="term" value="F:prenyltransferase activity"/>
    <property type="evidence" value="ECO:0007669"/>
    <property type="project" value="InterPro"/>
</dbReference>
<dbReference type="PANTHER" id="PTHR12001">
    <property type="entry name" value="GERANYLGERANYL PYROPHOSPHATE SYNTHASE"/>
    <property type="match status" value="1"/>
</dbReference>
<sequence>MSKFWSNYPIINKEIEKVKAQINKNAKCKDKIIEKSILELLNSGGKMLRPAFTVIASKFGDYNEERVIALAAVIEMFHMATLVHDDVIDDAKLRRGAETVQSKYGKNYAVYIGDYLFCLCFRTLATTSSIERGVDIDTKVMSRICLGEVEQLNSRFKKDVSVKEYLKRISGKTAELFSLSLYIGAAESSCDKKTCRLFWEIGHNIGMAFQIIDDILDYVGTDEEIGKKSGNDLKEGIYTLPLILAMKKNPEAFKVPLEKEKYEDDDIKNIINLVKENGGIDSSVELAKKYSKKAFRDINKLPDNEYKEILLEVTTKLLERKY</sequence>
<dbReference type="OrthoDB" id="9805316at2"/>
<dbReference type="PROSITE" id="PS00444">
    <property type="entry name" value="POLYPRENYL_SYNTHASE_2"/>
    <property type="match status" value="1"/>
</dbReference>
<evidence type="ECO:0000256" key="2">
    <source>
        <dbReference type="ARBA" id="ARBA00006706"/>
    </source>
</evidence>
<evidence type="ECO:0000256" key="5">
    <source>
        <dbReference type="ARBA" id="ARBA00022842"/>
    </source>
</evidence>
<comment type="cofactor">
    <cofactor evidence="1">
        <name>Mg(2+)</name>
        <dbReference type="ChEBI" id="CHEBI:18420"/>
    </cofactor>
</comment>
<name>A0A0A7FVQ1_9CLOT</name>
<dbReference type="KEGG" id="cbv:U729_222"/>
<evidence type="ECO:0000256" key="4">
    <source>
        <dbReference type="ARBA" id="ARBA00022723"/>
    </source>
</evidence>